<evidence type="ECO:0000313" key="9">
    <source>
        <dbReference type="Proteomes" id="UP000077315"/>
    </source>
</evidence>
<dbReference type="InterPro" id="IPR004939">
    <property type="entry name" value="APC_su10/DOC_dom"/>
</dbReference>
<dbReference type="FunCoup" id="A0A162UT61">
    <property type="interactions" value="396"/>
</dbReference>
<feature type="region of interest" description="Disordered" evidence="6">
    <location>
        <begin position="1"/>
        <end position="32"/>
    </location>
</feature>
<keyword evidence="5" id="KW-0131">Cell cycle</keyword>
<dbReference type="GO" id="GO:0005680">
    <property type="term" value="C:anaphase-promoting complex"/>
    <property type="evidence" value="ECO:0007669"/>
    <property type="project" value="InterPro"/>
</dbReference>
<dbReference type="PANTHER" id="PTHR12936:SF0">
    <property type="entry name" value="ANAPHASE-PROMOTING COMPLEX SUBUNIT 10"/>
    <property type="match status" value="1"/>
</dbReference>
<evidence type="ECO:0000259" key="7">
    <source>
        <dbReference type="PROSITE" id="PS51284"/>
    </source>
</evidence>
<dbReference type="GO" id="GO:0051301">
    <property type="term" value="P:cell division"/>
    <property type="evidence" value="ECO:0007669"/>
    <property type="project" value="UniProtKB-KW"/>
</dbReference>
<dbReference type="InterPro" id="IPR016901">
    <property type="entry name" value="APC10/Doc1"/>
</dbReference>
<protein>
    <recommendedName>
        <fullName evidence="7">DOC domain-containing protein</fullName>
    </recommendedName>
</protein>
<keyword evidence="4" id="KW-0833">Ubl conjugation pathway</keyword>
<accession>A0A162UT61</accession>
<organism evidence="8 9">
    <name type="scientific">Phycomyces blakesleeanus (strain ATCC 8743b / DSM 1359 / FGSC 10004 / NBRC 33097 / NRRL 1555)</name>
    <dbReference type="NCBI Taxonomy" id="763407"/>
    <lineage>
        <taxon>Eukaryota</taxon>
        <taxon>Fungi</taxon>
        <taxon>Fungi incertae sedis</taxon>
        <taxon>Mucoromycota</taxon>
        <taxon>Mucoromycotina</taxon>
        <taxon>Mucoromycetes</taxon>
        <taxon>Mucorales</taxon>
        <taxon>Phycomycetaceae</taxon>
        <taxon>Phycomyces</taxon>
    </lineage>
</organism>
<feature type="domain" description="DOC" evidence="7">
    <location>
        <begin position="75"/>
        <end position="240"/>
    </location>
</feature>
<dbReference type="GO" id="GO:0070979">
    <property type="term" value="P:protein K11-linked ubiquitination"/>
    <property type="evidence" value="ECO:0007669"/>
    <property type="project" value="TreeGrafter"/>
</dbReference>
<dbReference type="RefSeq" id="XP_018295922.1">
    <property type="nucleotide sequence ID" value="XM_018435073.1"/>
</dbReference>
<keyword evidence="9" id="KW-1185">Reference proteome</keyword>
<evidence type="ECO:0000256" key="2">
    <source>
        <dbReference type="ARBA" id="ARBA00022618"/>
    </source>
</evidence>
<dbReference type="PROSITE" id="PS51284">
    <property type="entry name" value="DOC"/>
    <property type="match status" value="1"/>
</dbReference>
<dbReference type="EMBL" id="KV440974">
    <property type="protein sequence ID" value="OAD77882.1"/>
    <property type="molecule type" value="Genomic_DNA"/>
</dbReference>
<dbReference type="AlphaFoldDB" id="A0A162UT61"/>
<dbReference type="SUPFAM" id="SSF49785">
    <property type="entry name" value="Galactose-binding domain-like"/>
    <property type="match status" value="1"/>
</dbReference>
<dbReference type="Proteomes" id="UP000077315">
    <property type="component" value="Unassembled WGS sequence"/>
</dbReference>
<keyword evidence="3" id="KW-0498">Mitosis</keyword>
<dbReference type="InterPro" id="IPR008979">
    <property type="entry name" value="Galactose-bd-like_sf"/>
</dbReference>
<dbReference type="Pfam" id="PF03256">
    <property type="entry name" value="ANAPC10"/>
    <property type="match status" value="1"/>
</dbReference>
<reference evidence="9" key="1">
    <citation type="submission" date="2015-06" db="EMBL/GenBank/DDBJ databases">
        <title>Expansion of signal transduction pathways in fungi by whole-genome duplication.</title>
        <authorList>
            <consortium name="DOE Joint Genome Institute"/>
            <person name="Corrochano L.M."/>
            <person name="Kuo A."/>
            <person name="Marcet-Houben M."/>
            <person name="Polaino S."/>
            <person name="Salamov A."/>
            <person name="Villalobos J.M."/>
            <person name="Alvarez M.I."/>
            <person name="Avalos J."/>
            <person name="Benito E.P."/>
            <person name="Benoit I."/>
            <person name="Burger G."/>
            <person name="Camino L.P."/>
            <person name="Canovas D."/>
            <person name="Cerda-Olmedo E."/>
            <person name="Cheng J.-F."/>
            <person name="Dominguez A."/>
            <person name="Elias M."/>
            <person name="Eslava A.P."/>
            <person name="Glaser F."/>
            <person name="Grimwood J."/>
            <person name="Gutierrez G."/>
            <person name="Heitman J."/>
            <person name="Henrissat B."/>
            <person name="Iturriaga E.A."/>
            <person name="Lang B.F."/>
            <person name="Lavin J.L."/>
            <person name="Lee S."/>
            <person name="Li W."/>
            <person name="Lindquist E."/>
            <person name="Lopez-Garcia S."/>
            <person name="Luque E.M."/>
            <person name="Marcos A.T."/>
            <person name="Martin J."/>
            <person name="McCluskey K."/>
            <person name="Medina H.R."/>
            <person name="Miralles-Duran A."/>
            <person name="Miyazaki A."/>
            <person name="Munoz-Torres E."/>
            <person name="Oguiza J.A."/>
            <person name="Ohm R."/>
            <person name="Olmedo M."/>
            <person name="Orejas M."/>
            <person name="Ortiz-Castellanos L."/>
            <person name="Pisabarro A.G."/>
            <person name="Rodriguez-Romero J."/>
            <person name="Ruiz-Herrera J."/>
            <person name="Ruiz-Vazquez R."/>
            <person name="Sanz C."/>
            <person name="Schackwitz W."/>
            <person name="Schmutz J."/>
            <person name="Shahriari M."/>
            <person name="Shelest E."/>
            <person name="Silva-Franco F."/>
            <person name="Soanes D."/>
            <person name="Syed K."/>
            <person name="Tagua V.G."/>
            <person name="Talbot N.J."/>
            <person name="Thon M."/>
            <person name="De vries R.P."/>
            <person name="Wiebenga A."/>
            <person name="Yadav J.S."/>
            <person name="Braun E.L."/>
            <person name="Baker S."/>
            <person name="Garre V."/>
            <person name="Horwitz B."/>
            <person name="Torres-Martinez S."/>
            <person name="Idnurm A."/>
            <person name="Herrera-Estrella A."/>
            <person name="Gabaldon T."/>
            <person name="Grigoriev I.V."/>
        </authorList>
    </citation>
    <scope>NUCLEOTIDE SEQUENCE [LARGE SCALE GENOMIC DNA]</scope>
    <source>
        <strain evidence="9">NRRL 1555(-)</strain>
    </source>
</reference>
<evidence type="ECO:0000256" key="5">
    <source>
        <dbReference type="ARBA" id="ARBA00023306"/>
    </source>
</evidence>
<dbReference type="SMART" id="SM01337">
    <property type="entry name" value="APC10"/>
    <property type="match status" value="1"/>
</dbReference>
<dbReference type="PANTHER" id="PTHR12936">
    <property type="entry name" value="ANAPHASE-PROMOTING COMPLEX 10"/>
    <property type="match status" value="1"/>
</dbReference>
<gene>
    <name evidence="8" type="ORF">PHYBLDRAFT_164767</name>
</gene>
<sequence>MSFSSFSDDDNDPQTRGSPGIFEENSLDRSRHSSEFAYVEEGARDVFNEEDGTDSVRDVLDEGDETDSMRMNSVEEGVTLEMYYKTHPNHMLDQRMREITDEDSLWSVSTRRLPWGVENLRDNNPLTYWFSDCPNQKGAHTIDVIFSKPTWIKQVSLFIDYFQDNSYTPWIVSIRGGTCYRDMQEIMQIECEKTVGWQHADLEETGECTRVFRLQIAILSTHENGRDTHIRQAKVYSIPG</sequence>
<dbReference type="VEuPathDB" id="FungiDB:PHYBLDRAFT_164767"/>
<proteinExistence type="inferred from homology"/>
<name>A0A162UT61_PHYB8</name>
<keyword evidence="2" id="KW-0132">Cell division</keyword>
<dbReference type="InParanoid" id="A0A162UT61"/>
<dbReference type="GO" id="GO:0031145">
    <property type="term" value="P:anaphase-promoting complex-dependent catabolic process"/>
    <property type="evidence" value="ECO:0007669"/>
    <property type="project" value="InterPro"/>
</dbReference>
<comment type="similarity">
    <text evidence="1">Belongs to the APC10 family.</text>
</comment>
<evidence type="ECO:0000313" key="8">
    <source>
        <dbReference type="EMBL" id="OAD77882.1"/>
    </source>
</evidence>
<dbReference type="OrthoDB" id="24948at2759"/>
<evidence type="ECO:0000256" key="6">
    <source>
        <dbReference type="SAM" id="MobiDB-lite"/>
    </source>
</evidence>
<evidence type="ECO:0000256" key="1">
    <source>
        <dbReference type="ARBA" id="ARBA00006762"/>
    </source>
</evidence>
<dbReference type="STRING" id="763407.A0A162UT61"/>
<evidence type="ECO:0000256" key="4">
    <source>
        <dbReference type="ARBA" id="ARBA00022786"/>
    </source>
</evidence>
<dbReference type="GeneID" id="28995979"/>
<evidence type="ECO:0000256" key="3">
    <source>
        <dbReference type="ARBA" id="ARBA00022776"/>
    </source>
</evidence>
<dbReference type="CDD" id="cd08366">
    <property type="entry name" value="APC10"/>
    <property type="match status" value="1"/>
</dbReference>
<dbReference type="Gene3D" id="2.60.120.260">
    <property type="entry name" value="Galactose-binding domain-like"/>
    <property type="match status" value="1"/>
</dbReference>